<keyword evidence="2" id="KW-1185">Reference proteome</keyword>
<dbReference type="Gene3D" id="1.10.1070.20">
    <property type="match status" value="1"/>
</dbReference>
<dbReference type="GeneID" id="76197077"/>
<dbReference type="Proteomes" id="UP000046090">
    <property type="component" value="Unassembled WGS sequence"/>
</dbReference>
<evidence type="ECO:0000313" key="2">
    <source>
        <dbReference type="Proteomes" id="UP000046090"/>
    </source>
</evidence>
<dbReference type="RefSeq" id="WP_015106631.1">
    <property type="nucleotide sequence ID" value="NZ_AP026684.1"/>
</dbReference>
<protein>
    <submittedName>
        <fullName evidence="1">Uncharacterized protein</fullName>
    </submittedName>
</protein>
<dbReference type="AlphaFoldDB" id="A0A0K2Y5T0"/>
<proteinExistence type="predicted"/>
<organism evidence="1 2">
    <name type="scientific">Helicobacter heilmannii</name>
    <dbReference type="NCBI Taxonomy" id="35817"/>
    <lineage>
        <taxon>Bacteria</taxon>
        <taxon>Pseudomonadati</taxon>
        <taxon>Campylobacterota</taxon>
        <taxon>Epsilonproteobacteria</taxon>
        <taxon>Campylobacterales</taxon>
        <taxon>Helicobacteraceae</taxon>
        <taxon>Helicobacter</taxon>
    </lineage>
</organism>
<sequence length="81" mass="8973">MSICSQVCKQGFIYAQAQESVEKVMGKQTLSDLMLFDAITGNVDRYLGNFGILIDNDTNEIIKPAPIFDNGRALISFIQGR</sequence>
<gene>
    <name evidence="1" type="ORF">HHE01_13770</name>
</gene>
<name>A0A0K2Y5T0_HELHE</name>
<accession>A0A0K2Y5T0</accession>
<reference evidence="2" key="1">
    <citation type="submission" date="2014-12" db="EMBL/GenBank/DDBJ databases">
        <authorList>
            <person name="Smet A."/>
        </authorList>
    </citation>
    <scope>NUCLEOTIDE SEQUENCE [LARGE SCALE GENOMIC DNA]</scope>
</reference>
<dbReference type="EMBL" id="CDMK01000001">
    <property type="protein sequence ID" value="CRI34531.1"/>
    <property type="molecule type" value="Genomic_DNA"/>
</dbReference>
<evidence type="ECO:0000313" key="1">
    <source>
        <dbReference type="EMBL" id="CRI34531.1"/>
    </source>
</evidence>